<keyword evidence="1" id="KW-0732">Signal</keyword>
<dbReference type="InterPro" id="IPR020234">
    <property type="entry name" value="Mite_allergen_group-7"/>
</dbReference>
<dbReference type="AlphaFoldDB" id="A0A9N9MQX1"/>
<reference evidence="2" key="1">
    <citation type="submission" date="2022-01" db="EMBL/GenBank/DDBJ databases">
        <authorList>
            <person name="King R."/>
        </authorList>
    </citation>
    <scope>NUCLEOTIDE SEQUENCE</scope>
</reference>
<accession>A0A9N9MQX1</accession>
<evidence type="ECO:0000256" key="1">
    <source>
        <dbReference type="SAM" id="SignalP"/>
    </source>
</evidence>
<keyword evidence="3" id="KW-1185">Reference proteome</keyword>
<proteinExistence type="predicted"/>
<organism evidence="2 3">
    <name type="scientific">Ceutorhynchus assimilis</name>
    <name type="common">cabbage seed weevil</name>
    <dbReference type="NCBI Taxonomy" id="467358"/>
    <lineage>
        <taxon>Eukaryota</taxon>
        <taxon>Metazoa</taxon>
        <taxon>Ecdysozoa</taxon>
        <taxon>Arthropoda</taxon>
        <taxon>Hexapoda</taxon>
        <taxon>Insecta</taxon>
        <taxon>Pterygota</taxon>
        <taxon>Neoptera</taxon>
        <taxon>Endopterygota</taxon>
        <taxon>Coleoptera</taxon>
        <taxon>Polyphaga</taxon>
        <taxon>Cucujiformia</taxon>
        <taxon>Curculionidae</taxon>
        <taxon>Ceutorhynchinae</taxon>
        <taxon>Ceutorhynchus</taxon>
    </lineage>
</organism>
<dbReference type="InterPro" id="IPR038602">
    <property type="entry name" value="Mite_allergen_7_sf"/>
</dbReference>
<dbReference type="Gene3D" id="3.15.10.50">
    <property type="match status" value="1"/>
</dbReference>
<gene>
    <name evidence="2" type="ORF">CEUTPL_LOCUS8644</name>
</gene>
<dbReference type="Proteomes" id="UP001152799">
    <property type="component" value="Chromosome 4"/>
</dbReference>
<name>A0A9N9MQX1_9CUCU</name>
<dbReference type="Pfam" id="PF16984">
    <property type="entry name" value="Grp7_allergen"/>
    <property type="match status" value="1"/>
</dbReference>
<evidence type="ECO:0000313" key="3">
    <source>
        <dbReference type="Proteomes" id="UP001152799"/>
    </source>
</evidence>
<feature type="signal peptide" evidence="1">
    <location>
        <begin position="1"/>
        <end position="21"/>
    </location>
</feature>
<dbReference type="EMBL" id="OU892280">
    <property type="protein sequence ID" value="CAG9768096.1"/>
    <property type="molecule type" value="Genomic_DNA"/>
</dbReference>
<dbReference type="OrthoDB" id="6419576at2759"/>
<protein>
    <submittedName>
        <fullName evidence="2">Uncharacterized protein</fullName>
    </submittedName>
</protein>
<sequence length="206" mass="23515">MKTIYFITSIILAFHLRIAFATNTIDDKLPNFHMDDELSAEEIENLKELVNREFKLQDLSKVQTPSEDVTLNDFIDKLLANVRRLIVDDGLDCTSLPDFAVNIGIGETKLTEGQLNDTSTIERRGNTVLSYNSDMKRLSLKMTLGFQDLKFIFKYYTKVTLFSITGNLHGAIKDIHINVQIGFDFNTELVYVDYIDFQNTGCVLLI</sequence>
<evidence type="ECO:0000313" key="2">
    <source>
        <dbReference type="EMBL" id="CAG9768096.1"/>
    </source>
</evidence>
<feature type="chain" id="PRO_5040225603" evidence="1">
    <location>
        <begin position="22"/>
        <end position="206"/>
    </location>
</feature>